<accession>A0A828XXY3</accession>
<proteinExistence type="predicted"/>
<sequence>MINCRIGSFWQIEMLGECYFESLSLAFKMASGILNFYRSK</sequence>
<dbReference type="Proteomes" id="UP000006339">
    <property type="component" value="Unassembled WGS sequence"/>
</dbReference>
<name>A0A828XXY3_9LEPT</name>
<evidence type="ECO:0000313" key="2">
    <source>
        <dbReference type="Proteomes" id="UP000006339"/>
    </source>
</evidence>
<gene>
    <name evidence="1" type="ORF">LEP1GSC131_4230</name>
</gene>
<dbReference type="EMBL" id="AKWH02000029">
    <property type="protein sequence ID" value="EKO52101.1"/>
    <property type="molecule type" value="Genomic_DNA"/>
</dbReference>
<keyword evidence="2" id="KW-1185">Reference proteome</keyword>
<reference evidence="1" key="1">
    <citation type="submission" date="2012-10" db="EMBL/GenBank/DDBJ databases">
        <authorList>
            <person name="Harkins D.M."/>
            <person name="Durkin A.S."/>
            <person name="Brinkac L.M."/>
            <person name="Selengut J.D."/>
            <person name="Sanka R."/>
            <person name="DePew J."/>
            <person name="Purushe J."/>
            <person name="Picardeau M."/>
            <person name="Werts C."/>
            <person name="Goarant C."/>
            <person name="Vinetz J.M."/>
            <person name="Sutton G.G."/>
            <person name="Nelson W.C."/>
            <person name="Fouts D.E."/>
        </authorList>
    </citation>
    <scope>NUCLEOTIDE SEQUENCE [LARGE SCALE GENOMIC DNA]</scope>
    <source>
        <strain evidence="1">200802841</strain>
    </source>
</reference>
<organism evidence="1 2">
    <name type="scientific">Leptospira kirschneri str. 200802841</name>
    <dbReference type="NCBI Taxonomy" id="1193047"/>
    <lineage>
        <taxon>Bacteria</taxon>
        <taxon>Pseudomonadati</taxon>
        <taxon>Spirochaetota</taxon>
        <taxon>Spirochaetia</taxon>
        <taxon>Leptospirales</taxon>
        <taxon>Leptospiraceae</taxon>
        <taxon>Leptospira</taxon>
    </lineage>
</organism>
<evidence type="ECO:0000313" key="1">
    <source>
        <dbReference type="EMBL" id="EKO52101.1"/>
    </source>
</evidence>
<protein>
    <submittedName>
        <fullName evidence="1">Uncharacterized protein</fullName>
    </submittedName>
</protein>
<dbReference type="AlphaFoldDB" id="A0A828XXY3"/>
<comment type="caution">
    <text evidence="1">The sequence shown here is derived from an EMBL/GenBank/DDBJ whole genome shotgun (WGS) entry which is preliminary data.</text>
</comment>